<evidence type="ECO:0000313" key="3">
    <source>
        <dbReference type="Proteomes" id="UP000217083"/>
    </source>
</evidence>
<dbReference type="AlphaFoldDB" id="A0A263BX95"/>
<dbReference type="InterPro" id="IPR000182">
    <property type="entry name" value="GNAT_dom"/>
</dbReference>
<dbReference type="InterPro" id="IPR039143">
    <property type="entry name" value="GNPNAT1-like"/>
</dbReference>
<reference evidence="3" key="1">
    <citation type="submission" date="2017-08" db="EMBL/GenBank/DDBJ databases">
        <authorList>
            <person name="Huang Z."/>
        </authorList>
    </citation>
    <scope>NUCLEOTIDE SEQUENCE [LARGE SCALE GENOMIC DNA]</scope>
    <source>
        <strain evidence="3">SA5d-4</strain>
    </source>
</reference>
<sequence>MALVTKLVSTEKEYEDALLVRREVFIDEQNVPEDLEIDEYEKDCFHFISYDETKPVAAGRLRKIAEGGKVERICVLKPYRKHGIGINLMEALEATAKEQNIPQLILNSQTHAEKFYLKLGYQPVSDEFMEAGIPHVKMKKSI</sequence>
<dbReference type="SUPFAM" id="SSF55729">
    <property type="entry name" value="Acyl-CoA N-acyltransferases (Nat)"/>
    <property type="match status" value="1"/>
</dbReference>
<accession>A0A263BX95</accession>
<protein>
    <submittedName>
        <fullName evidence="2">GNAT family N-acetyltransferase</fullName>
    </submittedName>
</protein>
<dbReference type="Pfam" id="PF13673">
    <property type="entry name" value="Acetyltransf_10"/>
    <property type="match status" value="1"/>
</dbReference>
<feature type="domain" description="N-acetyltransferase" evidence="1">
    <location>
        <begin position="4"/>
        <end position="142"/>
    </location>
</feature>
<gene>
    <name evidence="2" type="ORF">CIB95_01590</name>
</gene>
<dbReference type="InterPro" id="IPR016181">
    <property type="entry name" value="Acyl_CoA_acyltransferase"/>
</dbReference>
<dbReference type="RefSeq" id="WP_094920930.1">
    <property type="nucleotide sequence ID" value="NZ_NPIA01000001.1"/>
</dbReference>
<dbReference type="PANTHER" id="PTHR13355">
    <property type="entry name" value="GLUCOSAMINE 6-PHOSPHATE N-ACETYLTRANSFERASE"/>
    <property type="match status" value="1"/>
</dbReference>
<dbReference type="Proteomes" id="UP000217083">
    <property type="component" value="Unassembled WGS sequence"/>
</dbReference>
<dbReference type="CDD" id="cd04301">
    <property type="entry name" value="NAT_SF"/>
    <property type="match status" value="1"/>
</dbReference>
<organism evidence="2 3">
    <name type="scientific">Lottiidibacillus patelloidae</name>
    <dbReference type="NCBI Taxonomy" id="2670334"/>
    <lineage>
        <taxon>Bacteria</taxon>
        <taxon>Bacillati</taxon>
        <taxon>Bacillota</taxon>
        <taxon>Bacilli</taxon>
        <taxon>Bacillales</taxon>
        <taxon>Bacillaceae</taxon>
        <taxon>Lottiidibacillus</taxon>
    </lineage>
</organism>
<reference evidence="2 3" key="2">
    <citation type="submission" date="2017-09" db="EMBL/GenBank/DDBJ databases">
        <title>Bacillus patelloidae sp. nov., isolated from the intestinal tract of a marine limpet.</title>
        <authorList>
            <person name="Liu R."/>
            <person name="Dong C."/>
            <person name="Shao Z."/>
        </authorList>
    </citation>
    <scope>NUCLEOTIDE SEQUENCE [LARGE SCALE GENOMIC DNA]</scope>
    <source>
        <strain evidence="2 3">SA5d-4</strain>
    </source>
</reference>
<evidence type="ECO:0000313" key="2">
    <source>
        <dbReference type="EMBL" id="OZM58290.1"/>
    </source>
</evidence>
<dbReference type="EMBL" id="NPIA01000001">
    <property type="protein sequence ID" value="OZM58290.1"/>
    <property type="molecule type" value="Genomic_DNA"/>
</dbReference>
<name>A0A263BX95_9BACI</name>
<evidence type="ECO:0000259" key="1">
    <source>
        <dbReference type="PROSITE" id="PS51186"/>
    </source>
</evidence>
<proteinExistence type="predicted"/>
<comment type="caution">
    <text evidence="2">The sequence shown here is derived from an EMBL/GenBank/DDBJ whole genome shotgun (WGS) entry which is preliminary data.</text>
</comment>
<keyword evidence="3" id="KW-1185">Reference proteome</keyword>
<dbReference type="PANTHER" id="PTHR13355:SF11">
    <property type="entry name" value="GLUCOSAMINE 6-PHOSPHATE N-ACETYLTRANSFERASE"/>
    <property type="match status" value="1"/>
</dbReference>
<dbReference type="GO" id="GO:0004343">
    <property type="term" value="F:glucosamine 6-phosphate N-acetyltransferase activity"/>
    <property type="evidence" value="ECO:0007669"/>
    <property type="project" value="TreeGrafter"/>
</dbReference>
<keyword evidence="2" id="KW-0808">Transferase</keyword>
<dbReference type="PROSITE" id="PS51186">
    <property type="entry name" value="GNAT"/>
    <property type="match status" value="1"/>
</dbReference>
<dbReference type="Gene3D" id="3.40.630.30">
    <property type="match status" value="1"/>
</dbReference>